<dbReference type="InterPro" id="IPR018312">
    <property type="entry name" value="Chromosome_initiator_DnaA_CS"/>
</dbReference>
<comment type="caution">
    <text evidence="8">Lacks conserved residue(s) required for the propagation of feature annotation.</text>
</comment>
<dbReference type="InterPro" id="IPR003593">
    <property type="entry name" value="AAA+_ATPase"/>
</dbReference>
<keyword evidence="7 8" id="KW-0238">DNA-binding</keyword>
<dbReference type="PRINTS" id="PR00051">
    <property type="entry name" value="DNAA"/>
</dbReference>
<dbReference type="NCBIfam" id="TIGR00362">
    <property type="entry name" value="DnaA"/>
    <property type="match status" value="1"/>
</dbReference>
<feature type="binding site" evidence="8">
    <location>
        <position position="201"/>
    </location>
    <ligand>
        <name>ATP</name>
        <dbReference type="ChEBI" id="CHEBI:30616"/>
    </ligand>
</feature>
<dbReference type="PANTHER" id="PTHR30050:SF2">
    <property type="entry name" value="CHROMOSOMAL REPLICATION INITIATOR PROTEIN DNAA"/>
    <property type="match status" value="1"/>
</dbReference>
<feature type="domain" description="AAA+ ATPase" evidence="12">
    <location>
        <begin position="188"/>
        <end position="319"/>
    </location>
</feature>
<dbReference type="GO" id="GO:0005737">
    <property type="term" value="C:cytoplasm"/>
    <property type="evidence" value="ECO:0007669"/>
    <property type="project" value="UniProtKB-SubCell"/>
</dbReference>
<dbReference type="PROSITE" id="PS01008">
    <property type="entry name" value="DNAA"/>
    <property type="match status" value="1"/>
</dbReference>
<evidence type="ECO:0000256" key="6">
    <source>
        <dbReference type="ARBA" id="ARBA00023121"/>
    </source>
</evidence>
<dbReference type="GO" id="GO:0005524">
    <property type="term" value="F:ATP binding"/>
    <property type="evidence" value="ECO:0007669"/>
    <property type="project" value="UniProtKB-UniRule"/>
</dbReference>
<dbReference type="GO" id="GO:0003688">
    <property type="term" value="F:DNA replication origin binding"/>
    <property type="evidence" value="ECO:0007669"/>
    <property type="project" value="UniProtKB-UniRule"/>
</dbReference>
<dbReference type="PANTHER" id="PTHR30050">
    <property type="entry name" value="CHROMOSOMAL REPLICATION INITIATOR PROTEIN DNAA"/>
    <property type="match status" value="1"/>
</dbReference>
<dbReference type="SMART" id="SM00760">
    <property type="entry name" value="Bac_DnaA_C"/>
    <property type="match status" value="1"/>
</dbReference>
<dbReference type="HAMAP" id="MF_00377">
    <property type="entry name" value="DnaA_bact"/>
    <property type="match status" value="1"/>
</dbReference>
<feature type="region of interest" description="Domain I, interacts with DnaA modulators" evidence="8">
    <location>
        <begin position="1"/>
        <end position="106"/>
    </location>
</feature>
<feature type="domain" description="Chromosomal replication initiator DnaA C-terminal" evidence="13">
    <location>
        <begin position="401"/>
        <end position="470"/>
    </location>
</feature>
<dbReference type="GO" id="GO:0005886">
    <property type="term" value="C:plasma membrane"/>
    <property type="evidence" value="ECO:0007669"/>
    <property type="project" value="TreeGrafter"/>
</dbReference>
<evidence type="ECO:0000256" key="11">
    <source>
        <dbReference type="RuleBase" id="RU004227"/>
    </source>
</evidence>
<evidence type="ECO:0000256" key="10">
    <source>
        <dbReference type="RuleBase" id="RU000577"/>
    </source>
</evidence>
<dbReference type="InterPro" id="IPR020591">
    <property type="entry name" value="Chromosome_initiator_DnaA-like"/>
</dbReference>
<reference evidence="14 15" key="1">
    <citation type="submission" date="2016-10" db="EMBL/GenBank/DDBJ databases">
        <authorList>
            <person name="de Groot N.N."/>
        </authorList>
    </citation>
    <scope>NUCLEOTIDE SEQUENCE [LARGE SCALE GENOMIC DNA]</scope>
    <source>
        <strain evidence="14 15">DSM 16981</strain>
    </source>
</reference>
<evidence type="ECO:0000313" key="15">
    <source>
        <dbReference type="Proteomes" id="UP000199309"/>
    </source>
</evidence>
<dbReference type="Proteomes" id="UP000199309">
    <property type="component" value="Unassembled WGS sequence"/>
</dbReference>
<evidence type="ECO:0000259" key="12">
    <source>
        <dbReference type="SMART" id="SM00382"/>
    </source>
</evidence>
<keyword evidence="2 8" id="KW-0963">Cytoplasm</keyword>
<dbReference type="SUPFAM" id="SSF48295">
    <property type="entry name" value="TrpR-like"/>
    <property type="match status" value="1"/>
</dbReference>
<evidence type="ECO:0000256" key="4">
    <source>
        <dbReference type="ARBA" id="ARBA00022741"/>
    </source>
</evidence>
<evidence type="ECO:0000256" key="5">
    <source>
        <dbReference type="ARBA" id="ARBA00022840"/>
    </source>
</evidence>
<dbReference type="EMBL" id="FNHQ01000025">
    <property type="protein sequence ID" value="SDN12331.1"/>
    <property type="molecule type" value="Genomic_DNA"/>
</dbReference>
<evidence type="ECO:0000256" key="1">
    <source>
        <dbReference type="ARBA" id="ARBA00006583"/>
    </source>
</evidence>
<comment type="subunit">
    <text evidence="8">Oligomerizes as a right-handed, spiral filament on DNA at oriC.</text>
</comment>
<evidence type="ECO:0000259" key="13">
    <source>
        <dbReference type="SMART" id="SM00760"/>
    </source>
</evidence>
<protein>
    <recommendedName>
        <fullName evidence="8 9">Chromosomal replication initiator protein DnaA</fullName>
    </recommendedName>
</protein>
<feature type="region of interest" description="Domain III, AAA+ region" evidence="8">
    <location>
        <begin position="155"/>
        <end position="371"/>
    </location>
</feature>
<dbReference type="GO" id="GO:0008289">
    <property type="term" value="F:lipid binding"/>
    <property type="evidence" value="ECO:0007669"/>
    <property type="project" value="UniProtKB-KW"/>
</dbReference>
<dbReference type="Pfam" id="PF00308">
    <property type="entry name" value="Bac_DnaA"/>
    <property type="match status" value="1"/>
</dbReference>
<dbReference type="CDD" id="cd00009">
    <property type="entry name" value="AAA"/>
    <property type="match status" value="1"/>
</dbReference>
<accession>A0A1G9YUV8</accession>
<sequence>MDPMEMATLWESILSELKNYIPEKLYEAWIKSSIIPYSYENDILTLDTINQFVCGFVQKKYSTILTNSASHVIGRPTKVILISSEASLPKKPVTPEAETVQFKEEEKNETCTITVSQKPENIISEQELPDFPINDAQPLFSQENFSSPSEESIEELNSNYTFNSFIVGNSNRIAHAAALSIAEAPAVKYNPFFIYGGSGLGKTHLMHAIGHRIREKFPNLRLRCITSEDFANELISSIQDKNPESFRQQYRNIDVLLVDDIQFLENKEHTQEEFFHTFNKLYKDHKQMVFTSDRPPQDIKKMEDRLRSRFQGGMVTSIDPPDLETRMAILRKKAELEHVEIKKDAVDFIASNVNENIRELEGAFVRVLMQASEEKSPITLELTQRALKDLVQSKEEKKYITIDEIQRTVCQFYKIKIDDLLGKKKTKTIALPRQIAMYLCRELTTNTFPHIGKSFGGRDHTTVMHACDKVIKMTEKNEQFKSMIDQLNIMIKGVDK</sequence>
<dbReference type="InterPro" id="IPR013159">
    <property type="entry name" value="DnaA_C"/>
</dbReference>
<dbReference type="InterPro" id="IPR027417">
    <property type="entry name" value="P-loop_NTPase"/>
</dbReference>
<keyword evidence="6 8" id="KW-0446">Lipid-binding</keyword>
<comment type="similarity">
    <text evidence="1 8 11">Belongs to the DnaA family.</text>
</comment>
<keyword evidence="3 8" id="KW-0235">DNA replication</keyword>
<dbReference type="InterPro" id="IPR013317">
    <property type="entry name" value="DnaA_dom"/>
</dbReference>
<evidence type="ECO:0000256" key="9">
    <source>
        <dbReference type="NCBIfam" id="TIGR00362"/>
    </source>
</evidence>
<feature type="binding site" evidence="8">
    <location>
        <position position="203"/>
    </location>
    <ligand>
        <name>ATP</name>
        <dbReference type="ChEBI" id="CHEBI:30616"/>
    </ligand>
</feature>
<feature type="binding site" evidence="8">
    <location>
        <position position="199"/>
    </location>
    <ligand>
        <name>ATP</name>
        <dbReference type="ChEBI" id="CHEBI:30616"/>
    </ligand>
</feature>
<keyword evidence="15" id="KW-1185">Reference proteome</keyword>
<gene>
    <name evidence="8" type="primary">dnaA</name>
    <name evidence="14" type="ORF">SAMN05660299_02149</name>
</gene>
<keyword evidence="5 8" id="KW-0067">ATP-binding</keyword>
<dbReference type="CDD" id="cd06571">
    <property type="entry name" value="Bac_DnaA_C"/>
    <property type="match status" value="1"/>
</dbReference>
<dbReference type="InterPro" id="IPR010921">
    <property type="entry name" value="Trp_repressor/repl_initiator"/>
</dbReference>
<evidence type="ECO:0000256" key="2">
    <source>
        <dbReference type="ARBA" id="ARBA00022490"/>
    </source>
</evidence>
<evidence type="ECO:0000256" key="3">
    <source>
        <dbReference type="ARBA" id="ARBA00022705"/>
    </source>
</evidence>
<dbReference type="Gene3D" id="3.40.50.300">
    <property type="entry name" value="P-loop containing nucleotide triphosphate hydrolases"/>
    <property type="match status" value="1"/>
</dbReference>
<feature type="binding site" evidence="8">
    <location>
        <position position="202"/>
    </location>
    <ligand>
        <name>ATP</name>
        <dbReference type="ChEBI" id="CHEBI:30616"/>
    </ligand>
</feature>
<dbReference type="InterPro" id="IPR024633">
    <property type="entry name" value="DnaA_N_dom"/>
</dbReference>
<comment type="subcellular location">
    <subcellularLocation>
        <location evidence="8">Cytoplasm</location>
    </subcellularLocation>
</comment>
<evidence type="ECO:0000256" key="7">
    <source>
        <dbReference type="ARBA" id="ARBA00023125"/>
    </source>
</evidence>
<feature type="region of interest" description="Domain IV, binds dsDNA" evidence="8">
    <location>
        <begin position="372"/>
        <end position="496"/>
    </location>
</feature>
<evidence type="ECO:0000256" key="8">
    <source>
        <dbReference type="HAMAP-Rule" id="MF_00377"/>
    </source>
</evidence>
<comment type="domain">
    <text evidence="8">Domain I is involved in oligomerization and binding regulators, domain II is flexibile and of varying length in different bacteria, domain III forms the AAA+ region, while domain IV binds dsDNA.</text>
</comment>
<dbReference type="Gene3D" id="3.30.300.180">
    <property type="match status" value="1"/>
</dbReference>
<keyword evidence="4 8" id="KW-0547">Nucleotide-binding</keyword>
<dbReference type="SUPFAM" id="SSF52540">
    <property type="entry name" value="P-loop containing nucleoside triphosphate hydrolases"/>
    <property type="match status" value="1"/>
</dbReference>
<dbReference type="STRING" id="349095.SAMN05660299_02149"/>
<dbReference type="Gene3D" id="1.10.8.60">
    <property type="match status" value="1"/>
</dbReference>
<dbReference type="Gene3D" id="1.10.1750.10">
    <property type="match status" value="1"/>
</dbReference>
<dbReference type="SMART" id="SM00382">
    <property type="entry name" value="AAA"/>
    <property type="match status" value="1"/>
</dbReference>
<dbReference type="Pfam" id="PF08299">
    <property type="entry name" value="Bac_DnaA_C"/>
    <property type="match status" value="1"/>
</dbReference>
<dbReference type="AlphaFoldDB" id="A0A1G9YUV8"/>
<proteinExistence type="inferred from homology"/>
<dbReference type="InterPro" id="IPR001957">
    <property type="entry name" value="Chromosome_initiator_DnaA"/>
</dbReference>
<dbReference type="GO" id="GO:0006275">
    <property type="term" value="P:regulation of DNA replication"/>
    <property type="evidence" value="ECO:0007669"/>
    <property type="project" value="UniProtKB-UniRule"/>
</dbReference>
<dbReference type="GO" id="GO:0006270">
    <property type="term" value="P:DNA replication initiation"/>
    <property type="evidence" value="ECO:0007669"/>
    <property type="project" value="UniProtKB-UniRule"/>
</dbReference>
<dbReference type="FunFam" id="3.40.50.300:FF:000668">
    <property type="entry name" value="Chromosomal replication initiator protein DnaA"/>
    <property type="match status" value="1"/>
</dbReference>
<evidence type="ECO:0000313" key="14">
    <source>
        <dbReference type="EMBL" id="SDN12331.1"/>
    </source>
</evidence>
<dbReference type="InterPro" id="IPR038454">
    <property type="entry name" value="DnaA_N_sf"/>
</dbReference>
<name>A0A1G9YUV8_9FIRM</name>
<dbReference type="Pfam" id="PF11638">
    <property type="entry name" value="DnaA_N"/>
    <property type="match status" value="1"/>
</dbReference>
<organism evidence="14 15">
    <name type="scientific">Megasphaera paucivorans</name>
    <dbReference type="NCBI Taxonomy" id="349095"/>
    <lineage>
        <taxon>Bacteria</taxon>
        <taxon>Bacillati</taxon>
        <taxon>Bacillota</taxon>
        <taxon>Negativicutes</taxon>
        <taxon>Veillonellales</taxon>
        <taxon>Veillonellaceae</taxon>
        <taxon>Megasphaera</taxon>
    </lineage>
</organism>
<dbReference type="RefSeq" id="WP_245675141.1">
    <property type="nucleotide sequence ID" value="NZ_FNHQ01000025.1"/>
</dbReference>
<comment type="function">
    <text evidence="8 10">Plays an essential role in the initiation and regulation of chromosomal replication. ATP-DnaA binds to the origin of replication (oriC) to initiate formation of the DNA replication initiation complex once per cell cycle. Binds the DnaA box (a 9 base pair repeat at the origin) and separates the double-stranded (ds)DNA. Forms a right-handed helical filament on oriC DNA; dsDNA binds to the exterior of the filament while single-stranded (ss)DNA is stabiized in the filament's interior. The ATP-DnaA-oriC complex binds and stabilizes one strand of the AT-rich DNA unwinding element (DUE), permitting loading of DNA polymerase. After initiation quickly degrades to an ADP-DnaA complex that is not apt for DNA replication. Binds acidic phospholipids.</text>
</comment>